<dbReference type="EMBL" id="PYMJ01000043">
    <property type="protein sequence ID" value="PSU44727.1"/>
    <property type="molecule type" value="Genomic_DNA"/>
</dbReference>
<dbReference type="Proteomes" id="UP000240987">
    <property type="component" value="Unassembled WGS sequence"/>
</dbReference>
<comment type="caution">
    <text evidence="1">The sequence shown here is derived from an EMBL/GenBank/DDBJ whole genome shotgun (WGS) entry which is preliminary data.</text>
</comment>
<sequence>MLLNINGAVQQGALSFNVGSRLTKAQTEKFTVEFEKALNEMIEHGCHMLEQGAVYTPSDYLVGENRISSNDVYVEFNKKNDASGTLIFMSLFDQGLEIYLNTLLPMIPSDVLINKNLLQNNRCSIYGKEFGSVANRVF</sequence>
<dbReference type="AlphaFoldDB" id="A0A2T3J7I1"/>
<proteinExistence type="predicted"/>
<reference evidence="1 2" key="1">
    <citation type="submission" date="2018-01" db="EMBL/GenBank/DDBJ databases">
        <title>Whole genome sequencing of Histamine producing bacteria.</title>
        <authorList>
            <person name="Butler K."/>
        </authorList>
    </citation>
    <scope>NUCLEOTIDE SEQUENCE [LARGE SCALE GENOMIC DNA]</scope>
    <source>
        <strain evidence="1 2">JCM 12947</strain>
    </source>
</reference>
<name>A0A2T3J7I1_9GAMM</name>
<evidence type="ECO:0000313" key="1">
    <source>
        <dbReference type="EMBL" id="PSU44727.1"/>
    </source>
</evidence>
<gene>
    <name evidence="1" type="ORF">C9J12_25870</name>
</gene>
<organism evidence="1 2">
    <name type="scientific">Photobacterium frigidiphilum</name>
    <dbReference type="NCBI Taxonomy" id="264736"/>
    <lineage>
        <taxon>Bacteria</taxon>
        <taxon>Pseudomonadati</taxon>
        <taxon>Pseudomonadota</taxon>
        <taxon>Gammaproteobacteria</taxon>
        <taxon>Vibrionales</taxon>
        <taxon>Vibrionaceae</taxon>
        <taxon>Photobacterium</taxon>
    </lineage>
</organism>
<protein>
    <submittedName>
        <fullName evidence="1">Uncharacterized protein</fullName>
    </submittedName>
</protein>
<accession>A0A2T3J7I1</accession>
<keyword evidence="2" id="KW-1185">Reference proteome</keyword>
<evidence type="ECO:0000313" key="2">
    <source>
        <dbReference type="Proteomes" id="UP000240987"/>
    </source>
</evidence>